<dbReference type="AlphaFoldDB" id="A0AA39H7S3"/>
<accession>A0AA39H7S3</accession>
<dbReference type="Gene3D" id="1.10.225.10">
    <property type="entry name" value="Saposin-like"/>
    <property type="match status" value="1"/>
</dbReference>
<comment type="caution">
    <text evidence="2">The sequence shown here is derived from an EMBL/GenBank/DDBJ whole genome shotgun (WGS) entry which is preliminary data.</text>
</comment>
<gene>
    <name evidence="2" type="ORF">QR680_003147</name>
</gene>
<dbReference type="InterPro" id="IPR011001">
    <property type="entry name" value="Saposin-like"/>
</dbReference>
<organism evidence="2 3">
    <name type="scientific">Steinernema hermaphroditum</name>
    <dbReference type="NCBI Taxonomy" id="289476"/>
    <lineage>
        <taxon>Eukaryota</taxon>
        <taxon>Metazoa</taxon>
        <taxon>Ecdysozoa</taxon>
        <taxon>Nematoda</taxon>
        <taxon>Chromadorea</taxon>
        <taxon>Rhabditida</taxon>
        <taxon>Tylenchina</taxon>
        <taxon>Panagrolaimomorpha</taxon>
        <taxon>Strongyloidoidea</taxon>
        <taxon>Steinernematidae</taxon>
        <taxon>Steinernema</taxon>
    </lineage>
</organism>
<evidence type="ECO:0000313" key="3">
    <source>
        <dbReference type="Proteomes" id="UP001175271"/>
    </source>
</evidence>
<proteinExistence type="predicted"/>
<keyword evidence="3" id="KW-1185">Reference proteome</keyword>
<evidence type="ECO:0000256" key="1">
    <source>
        <dbReference type="SAM" id="SignalP"/>
    </source>
</evidence>
<keyword evidence="1" id="KW-0732">Signal</keyword>
<dbReference type="Proteomes" id="UP001175271">
    <property type="component" value="Unassembled WGS sequence"/>
</dbReference>
<reference evidence="2" key="1">
    <citation type="submission" date="2023-06" db="EMBL/GenBank/DDBJ databases">
        <title>Genomic analysis of the entomopathogenic nematode Steinernema hermaphroditum.</title>
        <authorList>
            <person name="Schwarz E.M."/>
            <person name="Heppert J.K."/>
            <person name="Baniya A."/>
            <person name="Schwartz H.T."/>
            <person name="Tan C.-H."/>
            <person name="Antoshechkin I."/>
            <person name="Sternberg P.W."/>
            <person name="Goodrich-Blair H."/>
            <person name="Dillman A.R."/>
        </authorList>
    </citation>
    <scope>NUCLEOTIDE SEQUENCE</scope>
    <source>
        <strain evidence="2">PS9179</strain>
        <tissue evidence="2">Whole animal</tissue>
    </source>
</reference>
<dbReference type="EMBL" id="JAUCMV010000005">
    <property type="protein sequence ID" value="KAK0399654.1"/>
    <property type="molecule type" value="Genomic_DNA"/>
</dbReference>
<evidence type="ECO:0008006" key="4">
    <source>
        <dbReference type="Google" id="ProtNLM"/>
    </source>
</evidence>
<feature type="chain" id="PRO_5041405526" description="Saposin B-type domain-containing protein" evidence="1">
    <location>
        <begin position="19"/>
        <end position="102"/>
    </location>
</feature>
<name>A0AA39H7S3_9BILA</name>
<dbReference type="SUPFAM" id="SSF47862">
    <property type="entry name" value="Saposin"/>
    <property type="match status" value="1"/>
</dbReference>
<evidence type="ECO:0000313" key="2">
    <source>
        <dbReference type="EMBL" id="KAK0399654.1"/>
    </source>
</evidence>
<sequence length="102" mass="11382">MKFVVVLVVVASIALSHSSNVARVSESWKCKACHWLDAALLEAEELVGEELEQYLDKECGKLHSIQIANACKELIKEAVEVVEKYGRKLDEKELCHALIKAC</sequence>
<feature type="signal peptide" evidence="1">
    <location>
        <begin position="1"/>
        <end position="18"/>
    </location>
</feature>
<protein>
    <recommendedName>
        <fullName evidence="4">Saposin B-type domain-containing protein</fullName>
    </recommendedName>
</protein>